<comment type="caution">
    <text evidence="5">The sequence shown here is derived from an EMBL/GenBank/DDBJ whole genome shotgun (WGS) entry which is preliminary data.</text>
</comment>
<evidence type="ECO:0000256" key="3">
    <source>
        <dbReference type="SAM" id="Phobius"/>
    </source>
</evidence>
<sequence length="306" mass="33370">MRSDRYKNAPTAWYKQFWGWVIIAAFVIGIGGIIITAIFDDGSTKSSNTTTSDTDKITDISKAKGSFDGHTAKLPKYSIKIRKVSIGENNDGDKCIIFDYTAYNKSVKNMSAADAWERTFDVCQPDRNTQNQLVDEVDVPDSISDEMNQEINKGGHARGEYIAILKSTKRPVVLKAHDDSGNSIGEHKYKFKIKTSSKNASSKDTISNDDKQVASGHNDSNGGSSTATSNSDSSSKSSDKKDDGKVVIDGHSFHHQNFNDGDNNYDMLVGDNGEGELTEWAVNSPTGQQDPNMQSKVNAIYGAGSQ</sequence>
<dbReference type="AlphaFoldDB" id="A0A0R2I2P1"/>
<keyword evidence="1" id="KW-0732">Signal</keyword>
<organism evidence="5 6">
    <name type="scientific">Limosilactobacillus secaliphilus</name>
    <dbReference type="NCBI Taxonomy" id="396268"/>
    <lineage>
        <taxon>Bacteria</taxon>
        <taxon>Bacillati</taxon>
        <taxon>Bacillota</taxon>
        <taxon>Bacilli</taxon>
        <taxon>Lactobacillales</taxon>
        <taxon>Lactobacillaceae</taxon>
        <taxon>Limosilactobacillus</taxon>
    </lineage>
</organism>
<evidence type="ECO:0000259" key="4">
    <source>
        <dbReference type="Pfam" id="PF16729"/>
    </source>
</evidence>
<feature type="region of interest" description="Disordered" evidence="2">
    <location>
        <begin position="195"/>
        <end position="272"/>
    </location>
</feature>
<gene>
    <name evidence="5" type="ORF">IV45_GL001219</name>
</gene>
<name>A0A0R2I2P1_9LACO</name>
<dbReference type="InterPro" id="IPR029050">
    <property type="entry name" value="Immunoprotect_excell_Ig-like"/>
</dbReference>
<keyword evidence="3" id="KW-0812">Transmembrane</keyword>
<dbReference type="OrthoDB" id="2330111at2"/>
<protein>
    <recommendedName>
        <fullName evidence="4">DUF5067 domain-containing protein</fullName>
    </recommendedName>
</protein>
<evidence type="ECO:0000313" key="5">
    <source>
        <dbReference type="EMBL" id="KRN59475.1"/>
    </source>
</evidence>
<dbReference type="RefSeq" id="WP_057739609.1">
    <property type="nucleotide sequence ID" value="NZ_JQBW01000004.1"/>
</dbReference>
<dbReference type="Proteomes" id="UP000050934">
    <property type="component" value="Unassembled WGS sequence"/>
</dbReference>
<proteinExistence type="predicted"/>
<reference evidence="5 6" key="1">
    <citation type="journal article" date="2015" name="Genome Announc.">
        <title>Expanding the biotechnology potential of lactobacilli through comparative genomics of 213 strains and associated genera.</title>
        <authorList>
            <person name="Sun Z."/>
            <person name="Harris H.M."/>
            <person name="McCann A."/>
            <person name="Guo C."/>
            <person name="Argimon S."/>
            <person name="Zhang W."/>
            <person name="Yang X."/>
            <person name="Jeffery I.B."/>
            <person name="Cooney J.C."/>
            <person name="Kagawa T.F."/>
            <person name="Liu W."/>
            <person name="Song Y."/>
            <person name="Salvetti E."/>
            <person name="Wrobel A."/>
            <person name="Rasinkangas P."/>
            <person name="Parkhill J."/>
            <person name="Rea M.C."/>
            <person name="O'Sullivan O."/>
            <person name="Ritari J."/>
            <person name="Douillard F.P."/>
            <person name="Paul Ross R."/>
            <person name="Yang R."/>
            <person name="Briner A.E."/>
            <person name="Felis G.E."/>
            <person name="de Vos W.M."/>
            <person name="Barrangou R."/>
            <person name="Klaenhammer T.R."/>
            <person name="Caufield P.W."/>
            <person name="Cui Y."/>
            <person name="Zhang H."/>
            <person name="O'Toole P.W."/>
        </authorList>
    </citation>
    <scope>NUCLEOTIDE SEQUENCE [LARGE SCALE GENOMIC DNA]</scope>
    <source>
        <strain evidence="5 6">DSM 17896</strain>
    </source>
</reference>
<feature type="compositionally biased region" description="Polar residues" evidence="2">
    <location>
        <begin position="196"/>
        <end position="205"/>
    </location>
</feature>
<dbReference type="InterPro" id="IPR031989">
    <property type="entry name" value="DUF5067"/>
</dbReference>
<feature type="compositionally biased region" description="Basic and acidic residues" evidence="2">
    <location>
        <begin position="237"/>
        <end position="252"/>
    </location>
</feature>
<dbReference type="Gene3D" id="2.60.40.1240">
    <property type="match status" value="1"/>
</dbReference>
<dbReference type="EMBL" id="JQBW01000004">
    <property type="protein sequence ID" value="KRN59475.1"/>
    <property type="molecule type" value="Genomic_DNA"/>
</dbReference>
<feature type="domain" description="DUF5067" evidence="4">
    <location>
        <begin position="61"/>
        <end position="178"/>
    </location>
</feature>
<dbReference type="STRING" id="396268.IV45_GL001219"/>
<feature type="transmembrane region" description="Helical" evidence="3">
    <location>
        <begin position="17"/>
        <end position="39"/>
    </location>
</feature>
<evidence type="ECO:0000256" key="2">
    <source>
        <dbReference type="SAM" id="MobiDB-lite"/>
    </source>
</evidence>
<keyword evidence="3" id="KW-0472">Membrane</keyword>
<evidence type="ECO:0000313" key="6">
    <source>
        <dbReference type="Proteomes" id="UP000050934"/>
    </source>
</evidence>
<evidence type="ECO:0000256" key="1">
    <source>
        <dbReference type="ARBA" id="ARBA00022729"/>
    </source>
</evidence>
<keyword evidence="3" id="KW-1133">Transmembrane helix</keyword>
<dbReference type="PATRIC" id="fig|396268.3.peg.1231"/>
<keyword evidence="6" id="KW-1185">Reference proteome</keyword>
<dbReference type="Pfam" id="PF16729">
    <property type="entry name" value="DUF5067"/>
    <property type="match status" value="1"/>
</dbReference>
<accession>A0A0R2I2P1</accession>
<feature type="compositionally biased region" description="Low complexity" evidence="2">
    <location>
        <begin position="218"/>
        <end position="236"/>
    </location>
</feature>